<feature type="compositionally biased region" description="Pro residues" evidence="1">
    <location>
        <begin position="220"/>
        <end position="249"/>
    </location>
</feature>
<name>A0A835TAY4_CHLIN</name>
<evidence type="ECO:0000313" key="2">
    <source>
        <dbReference type="EMBL" id="KAG2441833.1"/>
    </source>
</evidence>
<protein>
    <submittedName>
        <fullName evidence="2">Uncharacterized protein</fullName>
    </submittedName>
</protein>
<dbReference type="Proteomes" id="UP000650467">
    <property type="component" value="Unassembled WGS sequence"/>
</dbReference>
<feature type="region of interest" description="Disordered" evidence="1">
    <location>
        <begin position="380"/>
        <end position="399"/>
    </location>
</feature>
<evidence type="ECO:0000313" key="3">
    <source>
        <dbReference type="Proteomes" id="UP000650467"/>
    </source>
</evidence>
<feature type="region of interest" description="Disordered" evidence="1">
    <location>
        <begin position="408"/>
        <end position="443"/>
    </location>
</feature>
<feature type="compositionally biased region" description="Pro residues" evidence="1">
    <location>
        <begin position="408"/>
        <end position="440"/>
    </location>
</feature>
<proteinExistence type="predicted"/>
<dbReference type="OrthoDB" id="10553828at2759"/>
<sequence length="714" mass="74305">MPMSTIYVANSIYTEDCSTGSDKNVLLQPVGVDNLYVVRQNSDTSRCMAATNTTPTSFTPQVLPCDPASDSQKFFINRTTGGGWTLSPRVRGSYALKALDSFSPSNTSVEAMGLTVYFAWALKLPFTPVNTPVCSRPDSWCASPSAYLYGPVDCDGDGILDWACRLPDPYGGGELRWALRSAEDCNFNNGFAFGAFDSTGGTGVPDSACPAAFTVALPTLQPPSPQPSSPPSPFPPSPRPPSPAPPSPPAGLQVITTPDGTLCIRYDGTLTNLYDCTAGVLDIQYALVQPGDLSSTAVDSQPQGPPHTLLGALPFAPAQARVCSLPAAWCALTSQQLIGPLDCNGDGVLDWACVSPSTSQRWLLQSTTDAATSCSATSPTALGAAANPPTGGTSLPVSACPPAFNPLPPSPPLLPSPAPSPFSPPSPAPPKPPSPAPPSPSDGYSPVCYDNMNPIGVQLNSTLTSSESACRELCKLVGFTCADDGWAWSDSTNSSGRVLAIVPGVSTYAACLALCDENSACRFATSDSNSGGVVCYLATNWVGSGRYSSTCLDDADIAGFHLSALNGVSWPSGCSAACLANPDCTYFVRLANGTCSIRWRFLDTSPGSVGSTAPFRYNATSCFLRSTIGAYLCSTPGAAVALNAGSFQLYNGVSRQFCENYCSPQASCRLFTWDQQVVGSGLGACQASGSWDYSSLYLTVASGGQDNTCVKVYT</sequence>
<dbReference type="AlphaFoldDB" id="A0A835TAY4"/>
<accession>A0A835TAY4</accession>
<organism evidence="2 3">
    <name type="scientific">Chlamydomonas incerta</name>
    <dbReference type="NCBI Taxonomy" id="51695"/>
    <lineage>
        <taxon>Eukaryota</taxon>
        <taxon>Viridiplantae</taxon>
        <taxon>Chlorophyta</taxon>
        <taxon>core chlorophytes</taxon>
        <taxon>Chlorophyceae</taxon>
        <taxon>CS clade</taxon>
        <taxon>Chlamydomonadales</taxon>
        <taxon>Chlamydomonadaceae</taxon>
        <taxon>Chlamydomonas</taxon>
    </lineage>
</organism>
<keyword evidence="3" id="KW-1185">Reference proteome</keyword>
<comment type="caution">
    <text evidence="2">The sequence shown here is derived from an EMBL/GenBank/DDBJ whole genome shotgun (WGS) entry which is preliminary data.</text>
</comment>
<reference evidence="2" key="1">
    <citation type="journal article" date="2020" name="bioRxiv">
        <title>Comparative genomics of Chlamydomonas.</title>
        <authorList>
            <person name="Craig R.J."/>
            <person name="Hasan A.R."/>
            <person name="Ness R.W."/>
            <person name="Keightley P.D."/>
        </authorList>
    </citation>
    <scope>NUCLEOTIDE SEQUENCE</scope>
    <source>
        <strain evidence="2">SAG 7.73</strain>
    </source>
</reference>
<feature type="region of interest" description="Disordered" evidence="1">
    <location>
        <begin position="219"/>
        <end position="253"/>
    </location>
</feature>
<dbReference type="EMBL" id="JAEHOC010000005">
    <property type="protein sequence ID" value="KAG2441833.1"/>
    <property type="molecule type" value="Genomic_DNA"/>
</dbReference>
<evidence type="ECO:0000256" key="1">
    <source>
        <dbReference type="SAM" id="MobiDB-lite"/>
    </source>
</evidence>
<gene>
    <name evidence="2" type="ORF">HXX76_003441</name>
</gene>